<dbReference type="Proteomes" id="UP000000657">
    <property type="component" value="Chromosome"/>
</dbReference>
<dbReference type="AlphaFoldDB" id="Q0RMA9"/>
<protein>
    <recommendedName>
        <fullName evidence="4">Portal protein</fullName>
    </recommendedName>
</protein>
<accession>Q0RMA9</accession>
<dbReference type="EMBL" id="CT573213">
    <property type="protein sequence ID" value="CAJ61342.1"/>
    <property type="molecule type" value="Genomic_DNA"/>
</dbReference>
<feature type="region of interest" description="Disordered" evidence="1">
    <location>
        <begin position="481"/>
        <end position="536"/>
    </location>
</feature>
<evidence type="ECO:0000313" key="2">
    <source>
        <dbReference type="EMBL" id="CAJ61342.1"/>
    </source>
</evidence>
<dbReference type="STRING" id="326424.FRAAL2696"/>
<evidence type="ECO:0000313" key="3">
    <source>
        <dbReference type="Proteomes" id="UP000000657"/>
    </source>
</evidence>
<proteinExistence type="predicted"/>
<name>Q0RMA9_FRAAA</name>
<dbReference type="HOGENOM" id="CLU_337018_0_0_11"/>
<dbReference type="KEGG" id="fal:FRAAL2696"/>
<sequence length="845" mass="91824">MTSCGVCRPRRVGEPVAMFRRSGSPRRGRLLVASGAALDITDKDVVKREKRLRQAWQPEAWAYRDLIPELRYAHDWLGSAVSRMRLFAAAYTDDPAAPPVPAEEVSDLPTGLADAARAQMERLGSGRMAIAALLHTLSVNLEVPGETYLVGLEEPGGQEDWTIRSVDELVPTDEGYRLRDLPADGAGYTVSGELLDPRHSYVARLWRPHPRYRALADSPSRAIIEICEELLDLSRGVRAAAKSRAMTNGLLLVPEELSVAVGDQSDSNATADPFMTMFTRALMAAIVDEGSPSAVVPMVLRGPSDILETIKYLRLERDIDRTGVDTRAELIRRIATGIDLPPEVLLGTADANHWTAWQISADTFRHHIEPKVLFQVDSLTAGFLWPALAAEGFDAAEYRRVVIWFDPTELIKPPDHTANALQLFDRGAISWDALRQAAGFAEADEPTPEQLLMQLIARLKALPPPVVQAVVQRMDPTLKIKEVVPPPIQEPDGNGNEPSEQDPPAEQGPPEDDEPPTGPPANPSHAVQPITAAGGRGTDPYRFAVALADSDRSIIDRLQVAADAEMRQLLGRAGARIRTRVRADHHASSAINGIANMRVCATLGRARVLAAYAELEDEGEDSRWDQLAEFWRELIAAALAHIHARLGHLIPTATAADLAELGSLLHQHADAAWQWLATALNGLFRRLLYTPDPEPVTLPDEPAGPVLSDGRMLIPARLIRAALAMAGGAGGRETSPGLGTDGTLADPTELLGGLALGADVLAWLAQHQVRVQGWEWRHFTLFRRAFRPHLELDGLHVTGLSDPQLINASAFPPTATLFPGDHEGCRCDLIPLLQVAASEANAQAA</sequence>
<reference evidence="2 3" key="1">
    <citation type="journal article" date="2007" name="Genome Res.">
        <title>Genome characteristics of facultatively symbiotic Frankia sp. strains reflect host range and host plant biogeography.</title>
        <authorList>
            <person name="Normand P."/>
            <person name="Lapierre P."/>
            <person name="Tisa L.S."/>
            <person name="Gogarten J.P."/>
            <person name="Alloisio N."/>
            <person name="Bagnarol E."/>
            <person name="Bassi C.A."/>
            <person name="Berry A.M."/>
            <person name="Bickhart D.M."/>
            <person name="Choisne N."/>
            <person name="Couloux A."/>
            <person name="Cournoyer B."/>
            <person name="Cruveiller S."/>
            <person name="Daubin V."/>
            <person name="Demange N."/>
            <person name="Francino M.P."/>
            <person name="Goltsman E."/>
            <person name="Huang Y."/>
            <person name="Kopp O.R."/>
            <person name="Labarre L."/>
            <person name="Lapidus A."/>
            <person name="Lavire C."/>
            <person name="Marechal J."/>
            <person name="Martinez M."/>
            <person name="Mastronunzio J.E."/>
            <person name="Mullin B.C."/>
            <person name="Niemann J."/>
            <person name="Pujic P."/>
            <person name="Rawnsley T."/>
            <person name="Rouy Z."/>
            <person name="Schenowitz C."/>
            <person name="Sellstedt A."/>
            <person name="Tavares F."/>
            <person name="Tomkins J.P."/>
            <person name="Vallenet D."/>
            <person name="Valverde C."/>
            <person name="Wall L.G."/>
            <person name="Wang Y."/>
            <person name="Medigue C."/>
            <person name="Benson D.R."/>
        </authorList>
    </citation>
    <scope>NUCLEOTIDE SEQUENCE [LARGE SCALE GENOMIC DNA]</scope>
    <source>
        <strain evidence="3">DSM 45986 / CECT 9034 / ACN14a</strain>
    </source>
</reference>
<keyword evidence="3" id="KW-1185">Reference proteome</keyword>
<gene>
    <name evidence="2" type="ordered locus">FRAAL2696</name>
</gene>
<evidence type="ECO:0008006" key="4">
    <source>
        <dbReference type="Google" id="ProtNLM"/>
    </source>
</evidence>
<dbReference type="eggNOG" id="COG1372">
    <property type="taxonomic scope" value="Bacteria"/>
</dbReference>
<organism evidence="2 3">
    <name type="scientific">Frankia alni (strain DSM 45986 / CECT 9034 / ACN14a)</name>
    <dbReference type="NCBI Taxonomy" id="326424"/>
    <lineage>
        <taxon>Bacteria</taxon>
        <taxon>Bacillati</taxon>
        <taxon>Actinomycetota</taxon>
        <taxon>Actinomycetes</taxon>
        <taxon>Frankiales</taxon>
        <taxon>Frankiaceae</taxon>
        <taxon>Frankia</taxon>
    </lineage>
</organism>
<evidence type="ECO:0000256" key="1">
    <source>
        <dbReference type="SAM" id="MobiDB-lite"/>
    </source>
</evidence>